<protein>
    <submittedName>
        <fullName evidence="4">27628_t:CDS:1</fullName>
    </submittedName>
</protein>
<evidence type="ECO:0000313" key="5">
    <source>
        <dbReference type="Proteomes" id="UP000789405"/>
    </source>
</evidence>
<gene>
    <name evidence="4" type="ORF">DERYTH_LOCUS10622</name>
</gene>
<dbReference type="Proteomes" id="UP000789405">
    <property type="component" value="Unassembled WGS sequence"/>
</dbReference>
<dbReference type="SUPFAM" id="SSF55347">
    <property type="entry name" value="Glyceraldehyde-3-phosphate dehydrogenase-like, C-terminal domain"/>
    <property type="match status" value="1"/>
</dbReference>
<dbReference type="EMBL" id="CAJVPY010006260">
    <property type="protein sequence ID" value="CAG8659299.1"/>
    <property type="molecule type" value="Genomic_DNA"/>
</dbReference>
<dbReference type="Pfam" id="PF02800">
    <property type="entry name" value="Gp_dh_C"/>
    <property type="match status" value="1"/>
</dbReference>
<keyword evidence="2" id="KW-0560">Oxidoreductase</keyword>
<evidence type="ECO:0000313" key="4">
    <source>
        <dbReference type="EMBL" id="CAG8659299.1"/>
    </source>
</evidence>
<evidence type="ECO:0000256" key="1">
    <source>
        <dbReference type="ARBA" id="ARBA00007406"/>
    </source>
</evidence>
<feature type="domain" description="Glyceraldehyde 3-phosphate dehydrogenase catalytic" evidence="3">
    <location>
        <begin position="8"/>
        <end position="171"/>
    </location>
</feature>
<dbReference type="AlphaFoldDB" id="A0A9N9DZR8"/>
<dbReference type="PRINTS" id="PR00078">
    <property type="entry name" value="G3PDHDRGNASE"/>
</dbReference>
<dbReference type="PANTHER" id="PTHR10836:SF76">
    <property type="entry name" value="GLYCERALDEHYDE-3-PHOSPHATE DEHYDROGENASE-RELATED"/>
    <property type="match status" value="1"/>
</dbReference>
<dbReference type="GO" id="GO:0005829">
    <property type="term" value="C:cytosol"/>
    <property type="evidence" value="ECO:0007669"/>
    <property type="project" value="TreeGrafter"/>
</dbReference>
<comment type="caution">
    <text evidence="4">The sequence shown here is derived from an EMBL/GenBank/DDBJ whole genome shotgun (WGS) entry which is preliminary data.</text>
</comment>
<dbReference type="InterPro" id="IPR020829">
    <property type="entry name" value="GlycerAld_3-P_DH_cat"/>
</dbReference>
<dbReference type="InterPro" id="IPR020831">
    <property type="entry name" value="GlycerAld/Erythrose_P_DH"/>
</dbReference>
<comment type="similarity">
    <text evidence="1">Belongs to the glyceraldehyde-3-phosphate dehydrogenase family.</text>
</comment>
<reference evidence="4" key="1">
    <citation type="submission" date="2021-06" db="EMBL/GenBank/DDBJ databases">
        <authorList>
            <person name="Kallberg Y."/>
            <person name="Tangrot J."/>
            <person name="Rosling A."/>
        </authorList>
    </citation>
    <scope>NUCLEOTIDE SEQUENCE</scope>
    <source>
        <strain evidence="4">MA453B</strain>
    </source>
</reference>
<dbReference type="GO" id="GO:0004365">
    <property type="term" value="F:glyceraldehyde-3-phosphate dehydrogenase (NAD+) (phosphorylating) activity"/>
    <property type="evidence" value="ECO:0007669"/>
    <property type="project" value="TreeGrafter"/>
</dbReference>
<dbReference type="GO" id="GO:0006096">
    <property type="term" value="P:glycolytic process"/>
    <property type="evidence" value="ECO:0007669"/>
    <property type="project" value="TreeGrafter"/>
</dbReference>
<sequence>MSMRFCCLAPIAKVLINDNFGIVEGLMTTVQQPKKLLMILLAKIGEMEEDLVCNNNTINLVIIAQLNSNTFVAHIIPSYTGAAQAVGLAFRVPVSDVGVVDLTVRLKKEATYEEIKIIMKRPSENEYKGILGYTEDEVVSSDFIDDAHSSVFDVKAGIQLNLTFIKIIAWYDNEFKDI</sequence>
<accession>A0A9N9DZR8</accession>
<keyword evidence="5" id="KW-1185">Reference proteome</keyword>
<evidence type="ECO:0000259" key="3">
    <source>
        <dbReference type="Pfam" id="PF02800"/>
    </source>
</evidence>
<dbReference type="PANTHER" id="PTHR10836">
    <property type="entry name" value="GLYCERALDEHYDE 3-PHOSPHATE DEHYDROGENASE"/>
    <property type="match status" value="1"/>
</dbReference>
<dbReference type="Gene3D" id="3.30.360.10">
    <property type="entry name" value="Dihydrodipicolinate Reductase, domain 2"/>
    <property type="match status" value="1"/>
</dbReference>
<dbReference type="OrthoDB" id="1152826at2759"/>
<evidence type="ECO:0000256" key="2">
    <source>
        <dbReference type="ARBA" id="ARBA00023002"/>
    </source>
</evidence>
<proteinExistence type="inferred from homology"/>
<organism evidence="4 5">
    <name type="scientific">Dentiscutata erythropus</name>
    <dbReference type="NCBI Taxonomy" id="1348616"/>
    <lineage>
        <taxon>Eukaryota</taxon>
        <taxon>Fungi</taxon>
        <taxon>Fungi incertae sedis</taxon>
        <taxon>Mucoromycota</taxon>
        <taxon>Glomeromycotina</taxon>
        <taxon>Glomeromycetes</taxon>
        <taxon>Diversisporales</taxon>
        <taxon>Gigasporaceae</taxon>
        <taxon>Dentiscutata</taxon>
    </lineage>
</organism>
<name>A0A9N9DZR8_9GLOM</name>